<dbReference type="InterPro" id="IPR015422">
    <property type="entry name" value="PyrdxlP-dep_Trfase_small"/>
</dbReference>
<dbReference type="InterPro" id="IPR015421">
    <property type="entry name" value="PyrdxlP-dep_Trfase_major"/>
</dbReference>
<name>A0A948W7N5_UNCEI</name>
<accession>A0A948W7N5</accession>
<comment type="caution">
    <text evidence="2">The sequence shown here is derived from an EMBL/GenBank/DDBJ whole genome shotgun (WGS) entry which is preliminary data.</text>
</comment>
<dbReference type="InterPro" id="IPR004839">
    <property type="entry name" value="Aminotransferase_I/II_large"/>
</dbReference>
<dbReference type="EMBL" id="JAHJDP010000092">
    <property type="protein sequence ID" value="MBU2692440.1"/>
    <property type="molecule type" value="Genomic_DNA"/>
</dbReference>
<dbReference type="GO" id="GO:0008483">
    <property type="term" value="F:transaminase activity"/>
    <property type="evidence" value="ECO:0007669"/>
    <property type="project" value="UniProtKB-KW"/>
</dbReference>
<dbReference type="Proteomes" id="UP000777784">
    <property type="component" value="Unassembled WGS sequence"/>
</dbReference>
<dbReference type="InterPro" id="IPR015424">
    <property type="entry name" value="PyrdxlP-dep_Trfase"/>
</dbReference>
<keyword evidence="2" id="KW-0808">Transferase</keyword>
<evidence type="ECO:0000259" key="1">
    <source>
        <dbReference type="Pfam" id="PF00155"/>
    </source>
</evidence>
<sequence length="393" mass="43548">MAISKKIETFMTKASWIRKMFEEGIRLKNEVGEEKVFDFTLGNPILEPPEEYQEILRKYIAEPTPGSHRYMPNAGYPATRLKVADYLKKTTGTPLEAGDIIMTCGAGGAMNVSLKALLDPGDEVVVIAPFFPEYRFYIDNHGGCMVIAESADDFDLDLAALKAAIGGRTKAIILNSPNNPTGKMYTAERLRELGDLLGEKEQEAGHPITILSDEPYRKIVFDGKKTPSIFDAHANTILITSHSKDIGLPGERIGFAAISAQHQDRSILREAMTFTNRTLGYVNAPALFQRTVALAQDMSVPVAVYQNLRDLFCVGLNEAGLRISKPDGAFYLFPKTPGEDDMAFIRDLQKEYILAVPGSGFGRPGHIRLSYCVTEKEIRGSLPGFRRVMQKYN</sequence>
<dbReference type="Gene3D" id="3.40.640.10">
    <property type="entry name" value="Type I PLP-dependent aspartate aminotransferase-like (Major domain)"/>
    <property type="match status" value="1"/>
</dbReference>
<dbReference type="Pfam" id="PF00155">
    <property type="entry name" value="Aminotran_1_2"/>
    <property type="match status" value="1"/>
</dbReference>
<feature type="domain" description="Aminotransferase class I/classII large" evidence="1">
    <location>
        <begin position="36"/>
        <end position="379"/>
    </location>
</feature>
<gene>
    <name evidence="2" type="ORF">KJ970_16065</name>
</gene>
<evidence type="ECO:0000313" key="3">
    <source>
        <dbReference type="Proteomes" id="UP000777784"/>
    </source>
</evidence>
<dbReference type="CDD" id="cd00609">
    <property type="entry name" value="AAT_like"/>
    <property type="match status" value="1"/>
</dbReference>
<evidence type="ECO:0000313" key="2">
    <source>
        <dbReference type="EMBL" id="MBU2692440.1"/>
    </source>
</evidence>
<dbReference type="PANTHER" id="PTHR42691">
    <property type="entry name" value="ASPARTATE AMINOTRANSFERASE YHDR-RELATED"/>
    <property type="match status" value="1"/>
</dbReference>
<proteinExistence type="predicted"/>
<dbReference type="NCBIfam" id="NF005305">
    <property type="entry name" value="PRK06836.1"/>
    <property type="match status" value="1"/>
</dbReference>
<dbReference type="Gene3D" id="3.90.1150.10">
    <property type="entry name" value="Aspartate Aminotransferase, domain 1"/>
    <property type="match status" value="1"/>
</dbReference>
<dbReference type="GO" id="GO:0030170">
    <property type="term" value="F:pyridoxal phosphate binding"/>
    <property type="evidence" value="ECO:0007669"/>
    <property type="project" value="InterPro"/>
</dbReference>
<dbReference type="SUPFAM" id="SSF53383">
    <property type="entry name" value="PLP-dependent transferases"/>
    <property type="match status" value="1"/>
</dbReference>
<dbReference type="PANTHER" id="PTHR42691:SF1">
    <property type="entry name" value="ASPARTATE AMINOTRANSFERASE YHDR-RELATED"/>
    <property type="match status" value="1"/>
</dbReference>
<reference evidence="2" key="1">
    <citation type="submission" date="2021-05" db="EMBL/GenBank/DDBJ databases">
        <title>Energy efficiency and biological interactions define the core microbiome of deep oligotrophic groundwater.</title>
        <authorList>
            <person name="Mehrshad M."/>
            <person name="Lopez-Fernandez M."/>
            <person name="Bell E."/>
            <person name="Bernier-Latmani R."/>
            <person name="Bertilsson S."/>
            <person name="Dopson M."/>
        </authorList>
    </citation>
    <scope>NUCLEOTIDE SEQUENCE</scope>
    <source>
        <strain evidence="2">Modern_marine.mb.64</strain>
    </source>
</reference>
<organism evidence="2 3">
    <name type="scientific">Eiseniibacteriota bacterium</name>
    <dbReference type="NCBI Taxonomy" id="2212470"/>
    <lineage>
        <taxon>Bacteria</taxon>
        <taxon>Candidatus Eiseniibacteriota</taxon>
    </lineage>
</organism>
<protein>
    <submittedName>
        <fullName evidence="2">Pyridoxal phosphate-dependent aminotransferase</fullName>
        <ecNumber evidence="2">2.6.1.-</ecNumber>
    </submittedName>
</protein>
<keyword evidence="2" id="KW-0032">Aminotransferase</keyword>
<dbReference type="AlphaFoldDB" id="A0A948W7N5"/>
<dbReference type="EC" id="2.6.1.-" evidence="2"/>